<accession>A0ABS4RLP0</accession>
<name>A0ABS4RLP0_PAEXY</name>
<proteinExistence type="predicted"/>
<evidence type="ECO:0000313" key="1">
    <source>
        <dbReference type="EMBL" id="MBP2243817.1"/>
    </source>
</evidence>
<keyword evidence="2" id="KW-1185">Reference proteome</keyword>
<protein>
    <submittedName>
        <fullName evidence="1">Uncharacterized protein</fullName>
    </submittedName>
</protein>
<comment type="caution">
    <text evidence="1">The sequence shown here is derived from an EMBL/GenBank/DDBJ whole genome shotgun (WGS) entry which is preliminary data.</text>
</comment>
<dbReference type="EMBL" id="JAGIKV010000001">
    <property type="protein sequence ID" value="MBP2243817.1"/>
    <property type="molecule type" value="Genomic_DNA"/>
</dbReference>
<reference evidence="1 2" key="1">
    <citation type="submission" date="2021-03" db="EMBL/GenBank/DDBJ databases">
        <title>Genomic Encyclopedia of Type Strains, Phase IV (KMG-IV): sequencing the most valuable type-strain genomes for metagenomic binning, comparative biology and taxonomic classification.</title>
        <authorList>
            <person name="Goeker M."/>
        </authorList>
    </citation>
    <scope>NUCLEOTIDE SEQUENCE [LARGE SCALE GENOMIC DNA]</scope>
    <source>
        <strain evidence="1 2">DSM 21292</strain>
    </source>
</reference>
<gene>
    <name evidence="1" type="ORF">J2Z28_000422</name>
</gene>
<sequence>MVKVLSVDDEFLNKETWLDVGFGEVVMTVHYHRGLPLKRTYTNGLSDQDDECTKVKDLEDVFSNQFRKAKRVTLFFNAPLWDALYEWEHEKGEWILKANGRGFA</sequence>
<evidence type="ECO:0000313" key="2">
    <source>
        <dbReference type="Proteomes" id="UP000810207"/>
    </source>
</evidence>
<organism evidence="1 2">
    <name type="scientific">Paenibacillus xylanexedens</name>
    <dbReference type="NCBI Taxonomy" id="528191"/>
    <lineage>
        <taxon>Bacteria</taxon>
        <taxon>Bacillati</taxon>
        <taxon>Bacillota</taxon>
        <taxon>Bacilli</taxon>
        <taxon>Bacillales</taxon>
        <taxon>Paenibacillaceae</taxon>
        <taxon>Paenibacillus</taxon>
    </lineage>
</organism>
<dbReference type="Proteomes" id="UP000810207">
    <property type="component" value="Unassembled WGS sequence"/>
</dbReference>